<protein>
    <recommendedName>
        <fullName evidence="8">Structural maintenance of chromosomes protein</fullName>
    </recommendedName>
</protein>
<feature type="region of interest" description="Disordered" evidence="3">
    <location>
        <begin position="555"/>
        <end position="591"/>
    </location>
</feature>
<dbReference type="SUPFAM" id="SSF52540">
    <property type="entry name" value="P-loop containing nucleoside triphosphate hydrolases"/>
    <property type="match status" value="1"/>
</dbReference>
<dbReference type="EMBL" id="JALJOU010000005">
    <property type="protein sequence ID" value="KAK9843744.1"/>
    <property type="molecule type" value="Genomic_DNA"/>
</dbReference>
<sequence>MPGAYLSELRVKAFKSVGAEWLEVSLDRGLACLVGKNGSGKSSLLDAICFATACASSVLGVQRLADLQNSDCDAVCEAQLAISQGSSVTWISASLTPDGTRAHKIGGKLKTGKDVKEFLRDKNINLDSVCSVIKQAQVTALADTNCPTKLAQVVADVSGLSHWNREAAVAISELKRTREAIVSINANVSSLEAAVAADQVKCAALVKLEEQNARLADANLAVLHARLAAKESELAAEAGAHPDPSSSSEIEELSHAIAGKEEQVSVLEERLAATRELARAAAEAESACAAASMEANLSASALQEHQATVQKLQAAMESAGWDDQAASSALLREIECQEERLAEATALAEAAKCTALKLQDYVAAALDDLARLEREHQKHAAPSAVDALDIIAGNKLRVAIVQTTEQAKALLDWLAATAQKRQCRIWPVNMLSVSADQTARQRAAQSHFPAGDVILPLDLLESEPAMQPVLARAFSMLIAHTDEVAAALASRYRLASVTLGGRVSRLGSLQGGWRGSSLSTGRHMMARKHKYDLLQADCTLLDAHLQNLRRAESELVAKSSDDQAKAEELEEAAERLRERAADQGTAEEAQTRLERAQEALYQDQQALRALQAEAAMRSAEQAHQYEVAAQLRAHVASFKENVADVQRRITAARDAEGGAQRVSKQAAHAAEALAADAPELAPVLHRAALPASSQELAALAAQIQKLQAARLKLKVQRDQNSAKELPLAVQRAFKERQETLRTVRERAATLCSAVEILDAGLAASQAQVVWANERAFVAIRSQFKALVEGLLPAHEVDLIKTSDTAAKGVQFCVASSAAAGGSRRDPLGQTALGQLSGGERTLVSLALMLAAAYAGAGNRLLILDEVDAALDETNQGRVAALLRQLASGSGTAACQVLAVTHNAAFQACGRLVQVYKNASGTHVKAAADAALEPAASSKRVKAA</sequence>
<evidence type="ECO:0000256" key="1">
    <source>
        <dbReference type="ARBA" id="ARBA00023054"/>
    </source>
</evidence>
<dbReference type="GO" id="GO:0051276">
    <property type="term" value="P:chromosome organization"/>
    <property type="evidence" value="ECO:0007669"/>
    <property type="project" value="InterPro"/>
</dbReference>
<dbReference type="InterPro" id="IPR036277">
    <property type="entry name" value="SMC_hinge_sf"/>
</dbReference>
<keyword evidence="7" id="KW-1185">Reference proteome</keyword>
<gene>
    <name evidence="6" type="ORF">WJX81_004731</name>
</gene>
<evidence type="ECO:0008006" key="8">
    <source>
        <dbReference type="Google" id="ProtNLM"/>
    </source>
</evidence>
<evidence type="ECO:0000313" key="6">
    <source>
        <dbReference type="EMBL" id="KAK9843744.1"/>
    </source>
</evidence>
<dbReference type="Proteomes" id="UP001445335">
    <property type="component" value="Unassembled WGS sequence"/>
</dbReference>
<feature type="compositionally biased region" description="Basic and acidic residues" evidence="3">
    <location>
        <begin position="555"/>
        <end position="581"/>
    </location>
</feature>
<dbReference type="GO" id="GO:0005524">
    <property type="term" value="F:ATP binding"/>
    <property type="evidence" value="ECO:0007669"/>
    <property type="project" value="InterPro"/>
</dbReference>
<evidence type="ECO:0000259" key="5">
    <source>
        <dbReference type="Pfam" id="PF06470"/>
    </source>
</evidence>
<dbReference type="InterPro" id="IPR027417">
    <property type="entry name" value="P-loop_NTPase"/>
</dbReference>
<name>A0AAW1SDX0_9CHLO</name>
<dbReference type="AlphaFoldDB" id="A0AAW1SDX0"/>
<evidence type="ECO:0000259" key="4">
    <source>
        <dbReference type="Pfam" id="PF02463"/>
    </source>
</evidence>
<evidence type="ECO:0000256" key="2">
    <source>
        <dbReference type="SAM" id="Coils"/>
    </source>
</evidence>
<dbReference type="Pfam" id="PF06470">
    <property type="entry name" value="SMC_hinge"/>
    <property type="match status" value="1"/>
</dbReference>
<dbReference type="Gene3D" id="3.40.50.300">
    <property type="entry name" value="P-loop containing nucleotide triphosphate hydrolases"/>
    <property type="match status" value="2"/>
</dbReference>
<reference evidence="6 7" key="1">
    <citation type="journal article" date="2024" name="Nat. Commun.">
        <title>Phylogenomics reveals the evolutionary origins of lichenization in chlorophyte algae.</title>
        <authorList>
            <person name="Puginier C."/>
            <person name="Libourel C."/>
            <person name="Otte J."/>
            <person name="Skaloud P."/>
            <person name="Haon M."/>
            <person name="Grisel S."/>
            <person name="Petersen M."/>
            <person name="Berrin J.G."/>
            <person name="Delaux P.M."/>
            <person name="Dal Grande F."/>
            <person name="Keller J."/>
        </authorList>
    </citation>
    <scope>NUCLEOTIDE SEQUENCE [LARGE SCALE GENOMIC DNA]</scope>
    <source>
        <strain evidence="6 7">SAG 245.80</strain>
    </source>
</reference>
<dbReference type="Gene3D" id="1.20.1060.20">
    <property type="match status" value="1"/>
</dbReference>
<dbReference type="InterPro" id="IPR010935">
    <property type="entry name" value="SMC_hinge"/>
</dbReference>
<feature type="domain" description="RecF/RecN/SMC N-terminal" evidence="4">
    <location>
        <begin position="5"/>
        <end position="920"/>
    </location>
</feature>
<feature type="domain" description="SMC hinge" evidence="5">
    <location>
        <begin position="385"/>
        <end position="476"/>
    </location>
</feature>
<proteinExistence type="predicted"/>
<organism evidence="6 7">
    <name type="scientific">Elliptochloris bilobata</name>
    <dbReference type="NCBI Taxonomy" id="381761"/>
    <lineage>
        <taxon>Eukaryota</taxon>
        <taxon>Viridiplantae</taxon>
        <taxon>Chlorophyta</taxon>
        <taxon>core chlorophytes</taxon>
        <taxon>Trebouxiophyceae</taxon>
        <taxon>Trebouxiophyceae incertae sedis</taxon>
        <taxon>Elliptochloris clade</taxon>
        <taxon>Elliptochloris</taxon>
    </lineage>
</organism>
<dbReference type="Pfam" id="PF02463">
    <property type="entry name" value="SMC_N"/>
    <property type="match status" value="1"/>
</dbReference>
<dbReference type="SUPFAM" id="SSF75553">
    <property type="entry name" value="Smc hinge domain"/>
    <property type="match status" value="1"/>
</dbReference>
<dbReference type="InterPro" id="IPR003395">
    <property type="entry name" value="RecF/RecN/SMC_N"/>
</dbReference>
<dbReference type="Gene3D" id="3.30.70.1620">
    <property type="match status" value="1"/>
</dbReference>
<dbReference type="PANTHER" id="PTHR43977">
    <property type="entry name" value="STRUCTURAL MAINTENANCE OF CHROMOSOMES PROTEIN 3"/>
    <property type="match status" value="1"/>
</dbReference>
<feature type="coiled-coil region" evidence="2">
    <location>
        <begin position="250"/>
        <end position="277"/>
    </location>
</feature>
<dbReference type="GO" id="GO:0005694">
    <property type="term" value="C:chromosome"/>
    <property type="evidence" value="ECO:0007669"/>
    <property type="project" value="InterPro"/>
</dbReference>
<keyword evidence="1 2" id="KW-0175">Coiled coil</keyword>
<feature type="coiled-coil region" evidence="2">
    <location>
        <begin position="689"/>
        <end position="716"/>
    </location>
</feature>
<comment type="caution">
    <text evidence="6">The sequence shown here is derived from an EMBL/GenBank/DDBJ whole genome shotgun (WGS) entry which is preliminary data.</text>
</comment>
<feature type="coiled-coil region" evidence="2">
    <location>
        <begin position="327"/>
        <end position="375"/>
    </location>
</feature>
<accession>A0AAW1SDX0</accession>
<evidence type="ECO:0000256" key="3">
    <source>
        <dbReference type="SAM" id="MobiDB-lite"/>
    </source>
</evidence>
<evidence type="ECO:0000313" key="7">
    <source>
        <dbReference type="Proteomes" id="UP001445335"/>
    </source>
</evidence>